<dbReference type="SUPFAM" id="SSF47699">
    <property type="entry name" value="Bifunctional inhibitor/lipid-transfer protein/seed storage 2S albumin"/>
    <property type="match status" value="1"/>
</dbReference>
<reference evidence="14" key="1">
    <citation type="submission" date="2025-08" db="UniProtKB">
        <authorList>
            <consortium name="RefSeq"/>
        </authorList>
    </citation>
    <scope>IDENTIFICATION</scope>
</reference>
<protein>
    <submittedName>
        <fullName evidence="14">Non-specific lipid-transfer protein-like protein At2g13820</fullName>
    </submittedName>
</protein>
<keyword evidence="5" id="KW-0336">GPI-anchor</keyword>
<evidence type="ECO:0000256" key="3">
    <source>
        <dbReference type="ARBA" id="ARBA00022448"/>
    </source>
</evidence>
<dbReference type="PANTHER" id="PTHR33044">
    <property type="entry name" value="BIFUNCTIONAL INHIBITOR/LIPID-TRANSFER PROTEIN/SEED STORAGE 2S ALBUMIN SUPERFAMILY PROTEIN-RELATED"/>
    <property type="match status" value="1"/>
</dbReference>
<evidence type="ECO:0000256" key="9">
    <source>
        <dbReference type="ARBA" id="ARBA00023180"/>
    </source>
</evidence>
<gene>
    <name evidence="14" type="primary">LOC105169205</name>
</gene>
<dbReference type="InterPro" id="IPR000528">
    <property type="entry name" value="Plant_nsLTP"/>
</dbReference>
<evidence type="ECO:0000256" key="5">
    <source>
        <dbReference type="ARBA" id="ARBA00022622"/>
    </source>
</evidence>
<dbReference type="GO" id="GO:0006869">
    <property type="term" value="P:lipid transport"/>
    <property type="evidence" value="ECO:0007669"/>
    <property type="project" value="InterPro"/>
</dbReference>
<comment type="similarity">
    <text evidence="2">Belongs to the plant LTP family.</text>
</comment>
<dbReference type="GO" id="GO:0005886">
    <property type="term" value="C:plasma membrane"/>
    <property type="evidence" value="ECO:0007669"/>
    <property type="project" value="UniProtKB-SubCell"/>
</dbReference>
<evidence type="ECO:0000256" key="2">
    <source>
        <dbReference type="ARBA" id="ARBA00009748"/>
    </source>
</evidence>
<dbReference type="GeneID" id="105169205"/>
<evidence type="ECO:0000256" key="4">
    <source>
        <dbReference type="ARBA" id="ARBA00022475"/>
    </source>
</evidence>
<dbReference type="PRINTS" id="PR00382">
    <property type="entry name" value="LIPIDTRNSFER"/>
</dbReference>
<proteinExistence type="inferred from homology"/>
<evidence type="ECO:0000313" key="14">
    <source>
        <dbReference type="RefSeq" id="XP_011087850.1"/>
    </source>
</evidence>
<evidence type="ECO:0000256" key="1">
    <source>
        <dbReference type="ARBA" id="ARBA00004609"/>
    </source>
</evidence>
<accession>A0A6I9U1Z3</accession>
<keyword evidence="9" id="KW-0325">Glycoprotein</keyword>
<keyword evidence="13" id="KW-1185">Reference proteome</keyword>
<dbReference type="InParanoid" id="A0A6I9U1Z3"/>
<dbReference type="Gene3D" id="1.10.110.10">
    <property type="entry name" value="Plant lipid-transfer and hydrophobic proteins"/>
    <property type="match status" value="1"/>
</dbReference>
<keyword evidence="8" id="KW-1015">Disulfide bond</keyword>
<evidence type="ECO:0000256" key="10">
    <source>
        <dbReference type="ARBA" id="ARBA00023288"/>
    </source>
</evidence>
<keyword evidence="5" id="KW-0472">Membrane</keyword>
<organism evidence="13 14">
    <name type="scientific">Sesamum indicum</name>
    <name type="common">Oriental sesame</name>
    <name type="synonym">Sesamum orientale</name>
    <dbReference type="NCBI Taxonomy" id="4182"/>
    <lineage>
        <taxon>Eukaryota</taxon>
        <taxon>Viridiplantae</taxon>
        <taxon>Streptophyta</taxon>
        <taxon>Embryophyta</taxon>
        <taxon>Tracheophyta</taxon>
        <taxon>Spermatophyta</taxon>
        <taxon>Magnoliopsida</taxon>
        <taxon>eudicotyledons</taxon>
        <taxon>Gunneridae</taxon>
        <taxon>Pentapetalae</taxon>
        <taxon>asterids</taxon>
        <taxon>lamiids</taxon>
        <taxon>Lamiales</taxon>
        <taxon>Pedaliaceae</taxon>
        <taxon>Sesamum</taxon>
    </lineage>
</organism>
<dbReference type="InterPro" id="IPR043325">
    <property type="entry name" value="LTSS"/>
</dbReference>
<sequence>MAVAFRFPLFCMFFAFSAAVFVSAAGHSAPAPAVDCSSLVLNMADCLSYVTAGSTSKKPEGTCCSGLKTVLKTDAECLCEAFKNSAQLGVTLNVSKALGLHAACHVSAPSISNCGLSTGIGAAPALSPLALSPSSIAGAPTTGIGANEAAPAPAPGSSGSSTLTTSIGSFVLTMVAAVSFALF</sequence>
<dbReference type="GO" id="GO:0098552">
    <property type="term" value="C:side of membrane"/>
    <property type="evidence" value="ECO:0007669"/>
    <property type="project" value="UniProtKB-KW"/>
</dbReference>
<comment type="subcellular location">
    <subcellularLocation>
        <location evidence="1">Cell membrane</location>
        <topology evidence="1">Lipid-anchor</topology>
        <topology evidence="1">GPI-anchor</topology>
    </subcellularLocation>
</comment>
<name>A0A6I9U1Z3_SESIN</name>
<dbReference type="SMART" id="SM00499">
    <property type="entry name" value="AAI"/>
    <property type="match status" value="1"/>
</dbReference>
<evidence type="ECO:0000256" key="6">
    <source>
        <dbReference type="ARBA" id="ARBA00022729"/>
    </source>
</evidence>
<evidence type="ECO:0000256" key="8">
    <source>
        <dbReference type="ARBA" id="ARBA00023157"/>
    </source>
</evidence>
<dbReference type="InterPro" id="IPR036312">
    <property type="entry name" value="Bifun_inhib/LTP/seed_sf"/>
</dbReference>
<evidence type="ECO:0000313" key="13">
    <source>
        <dbReference type="Proteomes" id="UP000504604"/>
    </source>
</evidence>
<feature type="chain" id="PRO_5027117028" evidence="11">
    <location>
        <begin position="25"/>
        <end position="183"/>
    </location>
</feature>
<keyword evidence="3" id="KW-0813">Transport</keyword>
<dbReference type="Pfam" id="PF14368">
    <property type="entry name" value="LTP_2"/>
    <property type="match status" value="1"/>
</dbReference>
<dbReference type="KEGG" id="sind:105169205"/>
<dbReference type="RefSeq" id="XP_011087850.1">
    <property type="nucleotide sequence ID" value="XM_011089548.2"/>
</dbReference>
<keyword evidence="10" id="KW-0449">Lipoprotein</keyword>
<evidence type="ECO:0000256" key="11">
    <source>
        <dbReference type="SAM" id="SignalP"/>
    </source>
</evidence>
<dbReference type="GO" id="GO:0008289">
    <property type="term" value="F:lipid binding"/>
    <property type="evidence" value="ECO:0007669"/>
    <property type="project" value="UniProtKB-KW"/>
</dbReference>
<dbReference type="CDD" id="cd00010">
    <property type="entry name" value="AAI_LTSS"/>
    <property type="match status" value="1"/>
</dbReference>
<keyword evidence="4" id="KW-1003">Cell membrane</keyword>
<dbReference type="InterPro" id="IPR016140">
    <property type="entry name" value="Bifunc_inhib/LTP/seed_store"/>
</dbReference>
<evidence type="ECO:0000259" key="12">
    <source>
        <dbReference type="SMART" id="SM00499"/>
    </source>
</evidence>
<dbReference type="Proteomes" id="UP000504604">
    <property type="component" value="Linkage group LG8"/>
</dbReference>
<dbReference type="OrthoDB" id="659547at2759"/>
<feature type="domain" description="Bifunctional inhibitor/plant lipid transfer protein/seed storage helical" evidence="12">
    <location>
        <begin position="36"/>
        <end position="114"/>
    </location>
</feature>
<keyword evidence="7" id="KW-0446">Lipid-binding</keyword>
<dbReference type="FunCoup" id="A0A6I9U1Z3">
    <property type="interactions" value="205"/>
</dbReference>
<dbReference type="AlphaFoldDB" id="A0A6I9U1Z3"/>
<feature type="signal peptide" evidence="11">
    <location>
        <begin position="1"/>
        <end position="24"/>
    </location>
</feature>
<evidence type="ECO:0000256" key="7">
    <source>
        <dbReference type="ARBA" id="ARBA00023121"/>
    </source>
</evidence>
<keyword evidence="6 11" id="KW-0732">Signal</keyword>
<dbReference type="FunFam" id="1.10.110.10:FF:000001">
    <property type="entry name" value="Bifunctional inhibitor/lipid-transfer protein/seed storage 2S albumin superfamily protein"/>
    <property type="match status" value="1"/>
</dbReference>